<feature type="compositionally biased region" description="Polar residues" evidence="1">
    <location>
        <begin position="652"/>
        <end position="665"/>
    </location>
</feature>
<feature type="compositionally biased region" description="Polar residues" evidence="1">
    <location>
        <begin position="678"/>
        <end position="707"/>
    </location>
</feature>
<evidence type="ECO:0000313" key="3">
    <source>
        <dbReference type="Proteomes" id="UP001470230"/>
    </source>
</evidence>
<feature type="compositionally biased region" description="Basic and acidic residues" evidence="1">
    <location>
        <begin position="210"/>
        <end position="223"/>
    </location>
</feature>
<feature type="region of interest" description="Disordered" evidence="1">
    <location>
        <begin position="209"/>
        <end position="228"/>
    </location>
</feature>
<gene>
    <name evidence="2" type="ORF">M9Y10_017721</name>
</gene>
<sequence>MRRNSEMNGSLSSNHSILFSGDDDSLASYFEDGPFLSAFYEFSQGSGPVQIWDYGEISQNFMRFIVNTPPPDIDSFSSNNYGEKVSTVVSKFEDLYYIALYSQVLDCQARGFIRSVVFVVANQNNEIIKYVHEAYINELIKIVDKIYQNSYKLFTEEIQGYSLSLLKTANATKSLQLNSKLTELKSYLTLFGIDIDNIIQTEEEYQNNLKQDEHFSTHEKQSDDENTEKLNLSQKFNQLNNPHGEIKDESFFTRIDNNLRPIGTLTDFYNSIVYDIQYLIDNLPKTESSAAIAAQIDIESFRGITSLYPMKALKLPSYINSSSEEELKFTNTSSSLFNFDKGSSESIYDDKQNKNIILNDHPIKSTSTNKTETKQNSEKSMKPKKHRKNTNKRSKSIQNLKQKTRLYGIDYKYDFNFGGFKGRYSQLVTNILNTNYDDSVFTLQWLLKFKVFHYCAFTILSGGTLVIVTEKHDMLHGKSLADRFSLLAPFSLIRDNIRKIERDDRKSDTSELNIKHLECDSGAESNEYSESQVILVKETVEPRECFKYSIVVTSEIKQSSLKSEESLEKKIDNLNSKSHSKFPTVMTYSNRNDRDDELFSILDLTTNVYRGDGCPDSSFVMSELGSESLFRLGTTQNEQRDKDCSPRKNLIAMSSSSNSFPQVLNSKKKVRSSSIRKTANSPHSPKSQHQTIQCNRQPSTTDQIKNGYLNRNLNDFDEVEVDNGSGSGSASGYSGYDDETLSFNQNSMLVSEIENELEVSISETDADFGYYSSLRRGIDGICTYSGSRHGKRSFRGSFISESSNISSSPSSACTDSSESENLFVLNMYARINLAAARFVQKLAEMASRKKRPDSRDELLKAIGFSPEDEPILRYWMHCFFNKQKCRPVLFNNRSNEGMIVITMYK</sequence>
<organism evidence="2 3">
    <name type="scientific">Tritrichomonas musculus</name>
    <dbReference type="NCBI Taxonomy" id="1915356"/>
    <lineage>
        <taxon>Eukaryota</taxon>
        <taxon>Metamonada</taxon>
        <taxon>Parabasalia</taxon>
        <taxon>Tritrichomonadida</taxon>
        <taxon>Tritrichomonadidae</taxon>
        <taxon>Tritrichomonas</taxon>
    </lineage>
</organism>
<feature type="compositionally biased region" description="Basic and acidic residues" evidence="1">
    <location>
        <begin position="371"/>
        <end position="381"/>
    </location>
</feature>
<feature type="region of interest" description="Disordered" evidence="1">
    <location>
        <begin position="651"/>
        <end position="707"/>
    </location>
</feature>
<evidence type="ECO:0000256" key="1">
    <source>
        <dbReference type="SAM" id="MobiDB-lite"/>
    </source>
</evidence>
<dbReference type="EMBL" id="JAPFFF010000023">
    <property type="protein sequence ID" value="KAK8852732.1"/>
    <property type="molecule type" value="Genomic_DNA"/>
</dbReference>
<keyword evidence="3" id="KW-1185">Reference proteome</keyword>
<comment type="caution">
    <text evidence="2">The sequence shown here is derived from an EMBL/GenBank/DDBJ whole genome shotgun (WGS) entry which is preliminary data.</text>
</comment>
<evidence type="ECO:0000313" key="2">
    <source>
        <dbReference type="EMBL" id="KAK8852732.1"/>
    </source>
</evidence>
<evidence type="ECO:0008006" key="4">
    <source>
        <dbReference type="Google" id="ProtNLM"/>
    </source>
</evidence>
<feature type="region of interest" description="Disordered" evidence="1">
    <location>
        <begin position="359"/>
        <end position="397"/>
    </location>
</feature>
<protein>
    <recommendedName>
        <fullName evidence="4">UDENN FLCN/SMCR8-type domain-containing protein</fullName>
    </recommendedName>
</protein>
<dbReference type="Proteomes" id="UP001470230">
    <property type="component" value="Unassembled WGS sequence"/>
</dbReference>
<proteinExistence type="predicted"/>
<accession>A0ABR2HW15</accession>
<feature type="region of interest" description="Disordered" evidence="1">
    <location>
        <begin position="718"/>
        <end position="737"/>
    </location>
</feature>
<reference evidence="2 3" key="1">
    <citation type="submission" date="2024-04" db="EMBL/GenBank/DDBJ databases">
        <title>Tritrichomonas musculus Genome.</title>
        <authorList>
            <person name="Alves-Ferreira E."/>
            <person name="Grigg M."/>
            <person name="Lorenzi H."/>
            <person name="Galac M."/>
        </authorList>
    </citation>
    <scope>NUCLEOTIDE SEQUENCE [LARGE SCALE GENOMIC DNA]</scope>
    <source>
        <strain evidence="2 3">EAF2021</strain>
    </source>
</reference>
<feature type="compositionally biased region" description="Basic residues" evidence="1">
    <location>
        <begin position="382"/>
        <end position="395"/>
    </location>
</feature>
<name>A0ABR2HW15_9EUKA</name>